<dbReference type="InterPro" id="IPR004420">
    <property type="entry name" value="Pept_A31_hyd_mat_HycI"/>
</dbReference>
<dbReference type="PANTHER" id="PTHR30302:SF1">
    <property type="entry name" value="HYDROGENASE 2 MATURATION PROTEASE"/>
    <property type="match status" value="1"/>
</dbReference>
<evidence type="ECO:0000313" key="5">
    <source>
        <dbReference type="EMBL" id="GAI84866.1"/>
    </source>
</evidence>
<accession>X1T0D5</accession>
<evidence type="ECO:0008006" key="6">
    <source>
        <dbReference type="Google" id="ProtNLM"/>
    </source>
</evidence>
<dbReference type="GO" id="GO:0016485">
    <property type="term" value="P:protein processing"/>
    <property type="evidence" value="ECO:0007669"/>
    <property type="project" value="TreeGrafter"/>
</dbReference>
<evidence type="ECO:0000256" key="3">
    <source>
        <dbReference type="ARBA" id="ARBA00022750"/>
    </source>
</evidence>
<dbReference type="GO" id="GO:0004190">
    <property type="term" value="F:aspartic-type endopeptidase activity"/>
    <property type="evidence" value="ECO:0007669"/>
    <property type="project" value="UniProtKB-KW"/>
</dbReference>
<dbReference type="AlphaFoldDB" id="X1T0D5"/>
<protein>
    <recommendedName>
        <fullName evidence="6">Hydrogenase 3 maturation protease</fullName>
    </recommendedName>
</protein>
<organism evidence="5">
    <name type="scientific">marine sediment metagenome</name>
    <dbReference type="NCBI Taxonomy" id="412755"/>
    <lineage>
        <taxon>unclassified sequences</taxon>
        <taxon>metagenomes</taxon>
        <taxon>ecological metagenomes</taxon>
    </lineage>
</organism>
<comment type="similarity">
    <text evidence="1">Belongs to the peptidase A31 family.</text>
</comment>
<dbReference type="PRINTS" id="PR00446">
    <property type="entry name" value="HYDRGNUPTAKE"/>
</dbReference>
<keyword evidence="4" id="KW-0378">Hydrolase</keyword>
<keyword evidence="2" id="KW-0645">Protease</keyword>
<dbReference type="PANTHER" id="PTHR30302">
    <property type="entry name" value="HYDROGENASE 1 MATURATION PROTEASE"/>
    <property type="match status" value="1"/>
</dbReference>
<evidence type="ECO:0000256" key="4">
    <source>
        <dbReference type="ARBA" id="ARBA00022801"/>
    </source>
</evidence>
<dbReference type="InterPro" id="IPR023430">
    <property type="entry name" value="Pept_HybD-like_dom_sf"/>
</dbReference>
<dbReference type="GO" id="GO:0008047">
    <property type="term" value="F:enzyme activator activity"/>
    <property type="evidence" value="ECO:0007669"/>
    <property type="project" value="InterPro"/>
</dbReference>
<name>X1T0D5_9ZZZZ</name>
<feature type="non-terminal residue" evidence="5">
    <location>
        <position position="1"/>
    </location>
</feature>
<reference evidence="5" key="1">
    <citation type="journal article" date="2014" name="Front. Microbiol.">
        <title>High frequency of phylogenetically diverse reductive dehalogenase-homologous genes in deep subseafloor sedimentary metagenomes.</title>
        <authorList>
            <person name="Kawai M."/>
            <person name="Futagami T."/>
            <person name="Toyoda A."/>
            <person name="Takaki Y."/>
            <person name="Nishi S."/>
            <person name="Hori S."/>
            <person name="Arai W."/>
            <person name="Tsubouchi T."/>
            <person name="Morono Y."/>
            <person name="Uchiyama I."/>
            <person name="Ito T."/>
            <person name="Fujiyama A."/>
            <person name="Inagaki F."/>
            <person name="Takami H."/>
        </authorList>
    </citation>
    <scope>NUCLEOTIDE SEQUENCE</scope>
    <source>
        <strain evidence="5">Expedition CK06-06</strain>
    </source>
</reference>
<dbReference type="EMBL" id="BARW01009824">
    <property type="protein sequence ID" value="GAI84866.1"/>
    <property type="molecule type" value="Genomic_DNA"/>
</dbReference>
<sequence length="135" mass="14798">GNTLRGDDGFGPALIDRLKEKVKAVCFNAGSAPENFTGKIVKEKPNTIIIVDALHLGLSPGEYEILKKDDITKSGFSTHNISPHMFIEYLENQTKADIYILGVQPKNLSFGEEMSNSFKNTLAEITDLIVEADNA</sequence>
<dbReference type="Pfam" id="PF01750">
    <property type="entry name" value="HycI"/>
    <property type="match status" value="1"/>
</dbReference>
<dbReference type="CDD" id="cd06067">
    <property type="entry name" value="H2MP_MemB-H2evol"/>
    <property type="match status" value="1"/>
</dbReference>
<proteinExistence type="inferred from homology"/>
<dbReference type="InterPro" id="IPR000671">
    <property type="entry name" value="Peptidase_A31"/>
</dbReference>
<dbReference type="NCBIfam" id="TIGR00072">
    <property type="entry name" value="hydrog_prot"/>
    <property type="match status" value="1"/>
</dbReference>
<dbReference type="SUPFAM" id="SSF53163">
    <property type="entry name" value="HybD-like"/>
    <property type="match status" value="1"/>
</dbReference>
<evidence type="ECO:0000256" key="2">
    <source>
        <dbReference type="ARBA" id="ARBA00022670"/>
    </source>
</evidence>
<gene>
    <name evidence="5" type="ORF">S12H4_19609</name>
</gene>
<dbReference type="Gene3D" id="3.40.50.1450">
    <property type="entry name" value="HybD-like"/>
    <property type="match status" value="1"/>
</dbReference>
<evidence type="ECO:0000256" key="1">
    <source>
        <dbReference type="ARBA" id="ARBA00006814"/>
    </source>
</evidence>
<comment type="caution">
    <text evidence="5">The sequence shown here is derived from an EMBL/GenBank/DDBJ whole genome shotgun (WGS) entry which is preliminary data.</text>
</comment>
<keyword evidence="3" id="KW-0064">Aspartyl protease</keyword>